<protein>
    <submittedName>
        <fullName evidence="1">Uncharacterized protein</fullName>
    </submittedName>
</protein>
<dbReference type="Proteomes" id="UP001153076">
    <property type="component" value="Unassembled WGS sequence"/>
</dbReference>
<evidence type="ECO:0000313" key="1">
    <source>
        <dbReference type="EMBL" id="KAJ8452651.1"/>
    </source>
</evidence>
<accession>A0A9Q1KXJ2</accession>
<dbReference type="AlphaFoldDB" id="A0A9Q1KXJ2"/>
<gene>
    <name evidence="1" type="ORF">Cgig2_004987</name>
</gene>
<evidence type="ECO:0000313" key="2">
    <source>
        <dbReference type="Proteomes" id="UP001153076"/>
    </source>
</evidence>
<organism evidence="1 2">
    <name type="scientific">Carnegiea gigantea</name>
    <dbReference type="NCBI Taxonomy" id="171969"/>
    <lineage>
        <taxon>Eukaryota</taxon>
        <taxon>Viridiplantae</taxon>
        <taxon>Streptophyta</taxon>
        <taxon>Embryophyta</taxon>
        <taxon>Tracheophyta</taxon>
        <taxon>Spermatophyta</taxon>
        <taxon>Magnoliopsida</taxon>
        <taxon>eudicotyledons</taxon>
        <taxon>Gunneridae</taxon>
        <taxon>Pentapetalae</taxon>
        <taxon>Caryophyllales</taxon>
        <taxon>Cactineae</taxon>
        <taxon>Cactaceae</taxon>
        <taxon>Cactoideae</taxon>
        <taxon>Echinocereeae</taxon>
        <taxon>Carnegiea</taxon>
    </lineage>
</organism>
<dbReference type="EMBL" id="JAKOGI010000003">
    <property type="protein sequence ID" value="KAJ8452651.1"/>
    <property type="molecule type" value="Genomic_DNA"/>
</dbReference>
<name>A0A9Q1KXJ2_9CARY</name>
<keyword evidence="2" id="KW-1185">Reference proteome</keyword>
<reference evidence="1" key="1">
    <citation type="submission" date="2022-04" db="EMBL/GenBank/DDBJ databases">
        <title>Carnegiea gigantea Genome sequencing and assembly v2.</title>
        <authorList>
            <person name="Copetti D."/>
            <person name="Sanderson M.J."/>
            <person name="Burquez A."/>
            <person name="Wojciechowski M.F."/>
        </authorList>
    </citation>
    <scope>NUCLEOTIDE SEQUENCE</scope>
    <source>
        <strain evidence="1">SGP5-SGP5p</strain>
        <tissue evidence="1">Aerial part</tissue>
    </source>
</reference>
<proteinExistence type="predicted"/>
<sequence>MQKSRVEAIRNGDRNTHYFHRSVIIRRKFNRIEALQNDDREWVTEPDESPDATQELVEEQVPFLSGASHLNLFNYLCYSLICHAKQPDYLGQHVTTSIEKSVVFYGGDGVGEGNPLSFVGFGHALQGLRWTWAPNDESFECSLGDIFSTLTRLLPPQPWHSNAWKGVWEQRQHITASTGMALGDGRSTRFWLYVPLSELEKTVHEYWDERGGWKWDDFSDFLPHPILARIASFELLEEGMSDNFYWINGKNGSFTLQYAISIIQEEPATVTEESWGWVWKAHTP</sequence>
<comment type="caution">
    <text evidence="1">The sequence shown here is derived from an EMBL/GenBank/DDBJ whole genome shotgun (WGS) entry which is preliminary data.</text>
</comment>
<dbReference type="OrthoDB" id="1304107at2759"/>